<protein>
    <recommendedName>
        <fullName evidence="1">Stress-response A/B barrel domain-containing protein</fullName>
    </recommendedName>
</protein>
<dbReference type="SMART" id="SM00886">
    <property type="entry name" value="Dabb"/>
    <property type="match status" value="1"/>
</dbReference>
<dbReference type="PANTHER" id="PTHR37832">
    <property type="entry name" value="BLL2683 PROTEIN"/>
    <property type="match status" value="1"/>
</dbReference>
<proteinExistence type="predicted"/>
<reference evidence="2" key="1">
    <citation type="submission" date="2023-07" db="EMBL/GenBank/DDBJ databases">
        <title>Sorghum-associated microbial communities from plants grown in Nebraska, USA.</title>
        <authorList>
            <person name="Schachtman D."/>
        </authorList>
    </citation>
    <scope>NUCLEOTIDE SEQUENCE</scope>
    <source>
        <strain evidence="2">DS1061</strain>
    </source>
</reference>
<organism evidence="2 3">
    <name type="scientific">Paraburkholderia caledonica</name>
    <dbReference type="NCBI Taxonomy" id="134536"/>
    <lineage>
        <taxon>Bacteria</taxon>
        <taxon>Pseudomonadati</taxon>
        <taxon>Pseudomonadota</taxon>
        <taxon>Betaproteobacteria</taxon>
        <taxon>Burkholderiales</taxon>
        <taxon>Burkholderiaceae</taxon>
        <taxon>Paraburkholderia</taxon>
    </lineage>
</organism>
<dbReference type="InterPro" id="IPR011008">
    <property type="entry name" value="Dimeric_a/b-barrel"/>
</dbReference>
<feature type="domain" description="Stress-response A/B barrel" evidence="1">
    <location>
        <begin position="2"/>
        <end position="95"/>
    </location>
</feature>
<gene>
    <name evidence="2" type="ORF">J2793_006567</name>
</gene>
<sequence length="100" mass="11783">MMKHIVLFRRLADVPRQPALEQELVARMSALNADIPFVREWRVSANELDRPICWDYVLESSFESREDLERYLPHPAHVSLIQALKAYFEWVACDYTFEAA</sequence>
<dbReference type="Gene3D" id="3.30.70.100">
    <property type="match status" value="1"/>
</dbReference>
<dbReference type="Pfam" id="PF07876">
    <property type="entry name" value="Dabb"/>
    <property type="match status" value="1"/>
</dbReference>
<dbReference type="EMBL" id="JAURTK010000015">
    <property type="protein sequence ID" value="MDP9651092.1"/>
    <property type="molecule type" value="Genomic_DNA"/>
</dbReference>
<comment type="caution">
    <text evidence="2">The sequence shown here is derived from an EMBL/GenBank/DDBJ whole genome shotgun (WGS) entry which is preliminary data.</text>
</comment>
<evidence type="ECO:0000313" key="2">
    <source>
        <dbReference type="EMBL" id="MDP9651092.1"/>
    </source>
</evidence>
<evidence type="ECO:0000259" key="1">
    <source>
        <dbReference type="PROSITE" id="PS51502"/>
    </source>
</evidence>
<dbReference type="InterPro" id="IPR013097">
    <property type="entry name" value="Dabb"/>
</dbReference>
<accession>A0AB73ISV8</accession>
<dbReference type="RefSeq" id="WP_392395800.1">
    <property type="nucleotide sequence ID" value="NZ_JAURTK010000015.1"/>
</dbReference>
<dbReference type="PANTHER" id="PTHR37832:SF1">
    <property type="entry name" value="STRESS-RESPONSE A_B BARREL DOMAIN-CONTAINING PROTEIN"/>
    <property type="match status" value="1"/>
</dbReference>
<dbReference type="PROSITE" id="PS51502">
    <property type="entry name" value="S_R_A_B_BARREL"/>
    <property type="match status" value="1"/>
</dbReference>
<dbReference type="SUPFAM" id="SSF54909">
    <property type="entry name" value="Dimeric alpha+beta barrel"/>
    <property type="match status" value="1"/>
</dbReference>
<dbReference type="Proteomes" id="UP001229486">
    <property type="component" value="Unassembled WGS sequence"/>
</dbReference>
<dbReference type="AlphaFoldDB" id="A0AB73ISV8"/>
<name>A0AB73ISV8_9BURK</name>
<evidence type="ECO:0000313" key="3">
    <source>
        <dbReference type="Proteomes" id="UP001229486"/>
    </source>
</evidence>